<reference evidence="2 3" key="1">
    <citation type="journal article" date="2023" name="Plants (Basel)">
        <title>Bridging the Gap: Combining Genomics and Transcriptomics Approaches to Understand Stylosanthes scabra, an Orphan Legume from the Brazilian Caatinga.</title>
        <authorList>
            <person name="Ferreira-Neto J.R.C."/>
            <person name="da Silva M.D."/>
            <person name="Binneck E."/>
            <person name="de Melo N.F."/>
            <person name="da Silva R.H."/>
            <person name="de Melo A.L.T.M."/>
            <person name="Pandolfi V."/>
            <person name="Bustamante F.O."/>
            <person name="Brasileiro-Vidal A.C."/>
            <person name="Benko-Iseppon A.M."/>
        </authorList>
    </citation>
    <scope>NUCLEOTIDE SEQUENCE [LARGE SCALE GENOMIC DNA]</scope>
    <source>
        <tissue evidence="2">Leaves</tissue>
    </source>
</reference>
<dbReference type="Proteomes" id="UP001341840">
    <property type="component" value="Unassembled WGS sequence"/>
</dbReference>
<sequence length="186" mass="20149">MITNPNQADLVIGSLNVSVYYHDTTKVWTTMVNGPIHVGSMKSCLRCGGQNCKCRNGVGWALKDESVGSVGLQLCGATYSSRAPARLLVLSPMRALLYGRSKQQKRRVLAVTRSSTATERALPSGALHGVALFSLSLVPPTTTTSEAATASFEDGDSRDFGGRRRRDGEQQRQRLFLSLRFSLSPS</sequence>
<name>A0ABU6R8F4_9FABA</name>
<proteinExistence type="predicted"/>
<evidence type="ECO:0000313" key="3">
    <source>
        <dbReference type="Proteomes" id="UP001341840"/>
    </source>
</evidence>
<keyword evidence="3" id="KW-1185">Reference proteome</keyword>
<protein>
    <submittedName>
        <fullName evidence="2">Uncharacterized protein</fullName>
    </submittedName>
</protein>
<feature type="region of interest" description="Disordered" evidence="1">
    <location>
        <begin position="144"/>
        <end position="170"/>
    </location>
</feature>
<gene>
    <name evidence="2" type="ORF">PIB30_018583</name>
</gene>
<evidence type="ECO:0000313" key="2">
    <source>
        <dbReference type="EMBL" id="MED6120184.1"/>
    </source>
</evidence>
<feature type="compositionally biased region" description="Basic and acidic residues" evidence="1">
    <location>
        <begin position="155"/>
        <end position="170"/>
    </location>
</feature>
<accession>A0ABU6R8F4</accession>
<evidence type="ECO:0000256" key="1">
    <source>
        <dbReference type="SAM" id="MobiDB-lite"/>
    </source>
</evidence>
<comment type="caution">
    <text evidence="2">The sequence shown here is derived from an EMBL/GenBank/DDBJ whole genome shotgun (WGS) entry which is preliminary data.</text>
</comment>
<dbReference type="EMBL" id="JASCZI010030264">
    <property type="protein sequence ID" value="MED6120184.1"/>
    <property type="molecule type" value="Genomic_DNA"/>
</dbReference>
<organism evidence="2 3">
    <name type="scientific">Stylosanthes scabra</name>
    <dbReference type="NCBI Taxonomy" id="79078"/>
    <lineage>
        <taxon>Eukaryota</taxon>
        <taxon>Viridiplantae</taxon>
        <taxon>Streptophyta</taxon>
        <taxon>Embryophyta</taxon>
        <taxon>Tracheophyta</taxon>
        <taxon>Spermatophyta</taxon>
        <taxon>Magnoliopsida</taxon>
        <taxon>eudicotyledons</taxon>
        <taxon>Gunneridae</taxon>
        <taxon>Pentapetalae</taxon>
        <taxon>rosids</taxon>
        <taxon>fabids</taxon>
        <taxon>Fabales</taxon>
        <taxon>Fabaceae</taxon>
        <taxon>Papilionoideae</taxon>
        <taxon>50 kb inversion clade</taxon>
        <taxon>dalbergioids sensu lato</taxon>
        <taxon>Dalbergieae</taxon>
        <taxon>Pterocarpus clade</taxon>
        <taxon>Stylosanthes</taxon>
    </lineage>
</organism>